<sequence length="615" mass="67971">MSLELLRDKTGEKRIVRGRIGVVAVLVAAAFFALAARISYLQVIEYDHFAARSQDNRVRLAPLTPTRGLIRDRDGRILAENRPAFRLTVIPEQVDDMPGLLSALGEVVELDPKTVATFRDTLRRARSFQEVPLKARLSQAEVAALSVNRHRFPGVEVRPHLARHYPHGPIGSHVVGYVGRISESELRERDPRRYRGTSVIGKSGVERWYEDRLRGEMGLARIETNALGRSLETLERQAPQPGEDLQLSLDIELQSVAADALGDHRGAIVAMDPRSGEILALTSRPGFDPNALADGLEPSSFEALRADPDQPLFNRALRGRYPPGSVVKPFLALAAAAAGVIDPDETMFCNGRYHLPNVERTWRDWKPEGHGRVDFIQAVAQSCDIYFYDLAYRMGIDAMHEWMTRFGFGRLTGIDLPGERQGVMPSRAWKRRNLDEPWYHGETVNTGIGQGFTLATPIQMAASTAILANRGEAVRPSLLLGDNDQASPIEPLRLDDESLWQVTIDSMVETVHGRQGTARAIGRELPYQIAGKTGTAQVIGIGQDEEYDEDALDERFHDHALFTAFAPVADPRISVAVVVENGGSGSQTAAPMARTVIDAWIRQLEDEGELVTGRP</sequence>
<evidence type="ECO:0000256" key="4">
    <source>
        <dbReference type="ARBA" id="ARBA00022519"/>
    </source>
</evidence>
<dbReference type="EMBL" id="JBAKFM010000001">
    <property type="protein sequence ID" value="MEX0468598.1"/>
    <property type="molecule type" value="Genomic_DNA"/>
</dbReference>
<dbReference type="GO" id="GO:0009002">
    <property type="term" value="F:serine-type D-Ala-D-Ala carboxypeptidase activity"/>
    <property type="evidence" value="ECO:0007669"/>
    <property type="project" value="UniProtKB-EC"/>
</dbReference>
<evidence type="ECO:0000256" key="1">
    <source>
        <dbReference type="ARBA" id="ARBA00004167"/>
    </source>
</evidence>
<evidence type="ECO:0000259" key="16">
    <source>
        <dbReference type="Pfam" id="PF03717"/>
    </source>
</evidence>
<keyword evidence="7 14" id="KW-0812">Transmembrane</keyword>
<comment type="subcellular location">
    <subcellularLocation>
        <location evidence="14">Cell inner membrane</location>
        <topology evidence="14">Single-pass membrane protein</topology>
    </subcellularLocation>
    <subcellularLocation>
        <location evidence="2">Cell membrane</location>
    </subcellularLocation>
    <subcellularLocation>
        <location evidence="1">Membrane</location>
        <topology evidence="1">Single-pass membrane protein</topology>
    </subcellularLocation>
</comment>
<evidence type="ECO:0000256" key="7">
    <source>
        <dbReference type="ARBA" id="ARBA00022692"/>
    </source>
</evidence>
<organism evidence="17 18">
    <name type="scientific">Spiribacter pallidus</name>
    <dbReference type="NCBI Taxonomy" id="1987936"/>
    <lineage>
        <taxon>Bacteria</taxon>
        <taxon>Pseudomonadati</taxon>
        <taxon>Pseudomonadota</taxon>
        <taxon>Gammaproteobacteria</taxon>
        <taxon>Chromatiales</taxon>
        <taxon>Ectothiorhodospiraceae</taxon>
        <taxon>Spiribacter</taxon>
    </lineage>
</organism>
<dbReference type="InterPro" id="IPR005311">
    <property type="entry name" value="PBP_dimer"/>
</dbReference>
<keyword evidence="10 14" id="KW-0573">Peptidoglycan synthesis</keyword>
<evidence type="ECO:0000256" key="6">
    <source>
        <dbReference type="ARBA" id="ARBA00022670"/>
    </source>
</evidence>
<name>A0ABV3TAD4_9GAMM</name>
<dbReference type="InterPro" id="IPR012338">
    <property type="entry name" value="Beta-lactam/transpept-like"/>
</dbReference>
<evidence type="ECO:0000256" key="5">
    <source>
        <dbReference type="ARBA" id="ARBA00022645"/>
    </source>
</evidence>
<comment type="similarity">
    <text evidence="14">Belongs to the transpeptidase family. MrdA subfamily.</text>
</comment>
<feature type="transmembrane region" description="Helical" evidence="14">
    <location>
        <begin position="20"/>
        <end position="40"/>
    </location>
</feature>
<feature type="active site" description="Acyl-ester intermediate" evidence="14">
    <location>
        <position position="325"/>
    </location>
</feature>
<keyword evidence="9 14" id="KW-0133">Cell shape</keyword>
<dbReference type="InterPro" id="IPR036138">
    <property type="entry name" value="PBP_dimer_sf"/>
</dbReference>
<dbReference type="InterPro" id="IPR050515">
    <property type="entry name" value="Beta-lactam/transpept"/>
</dbReference>
<dbReference type="InterPro" id="IPR017790">
    <property type="entry name" value="Penicillin-binding_protein_2"/>
</dbReference>
<comment type="catalytic activity">
    <reaction evidence="14">
        <text>Preferential cleavage: (Ac)2-L-Lys-D-Ala-|-D-Ala. Also transpeptidation of peptidyl-alanyl moieties that are N-acyl substituents of D-alanine.</text>
        <dbReference type="EC" id="3.4.16.4"/>
    </reaction>
</comment>
<keyword evidence="13 14" id="KW-0961">Cell wall biogenesis/degradation</keyword>
<evidence type="ECO:0000256" key="10">
    <source>
        <dbReference type="ARBA" id="ARBA00022984"/>
    </source>
</evidence>
<dbReference type="HAMAP" id="MF_02081">
    <property type="entry name" value="MrdA_transpept"/>
    <property type="match status" value="1"/>
</dbReference>
<evidence type="ECO:0000259" key="15">
    <source>
        <dbReference type="Pfam" id="PF00905"/>
    </source>
</evidence>
<gene>
    <name evidence="14 17" type="primary">mrdA</name>
    <name evidence="17" type="ORF">V6X73_02455</name>
</gene>
<dbReference type="Gene3D" id="3.30.1390.30">
    <property type="entry name" value="Penicillin-binding protein 2a, domain 3"/>
    <property type="match status" value="1"/>
</dbReference>
<dbReference type="Pfam" id="PF03717">
    <property type="entry name" value="PBP_dimer"/>
    <property type="match status" value="1"/>
</dbReference>
<evidence type="ECO:0000313" key="17">
    <source>
        <dbReference type="EMBL" id="MEX0468598.1"/>
    </source>
</evidence>
<dbReference type="Gene3D" id="3.40.710.10">
    <property type="entry name" value="DD-peptidase/beta-lactamase superfamily"/>
    <property type="match status" value="1"/>
</dbReference>
<dbReference type="Gene3D" id="3.90.1310.10">
    <property type="entry name" value="Penicillin-binding protein 2a (Domain 2)"/>
    <property type="match status" value="1"/>
</dbReference>
<evidence type="ECO:0000256" key="9">
    <source>
        <dbReference type="ARBA" id="ARBA00022960"/>
    </source>
</evidence>
<protein>
    <recommendedName>
        <fullName evidence="14">Peptidoglycan D,D-transpeptidase MrdA</fullName>
        <ecNumber evidence="14">3.4.16.4</ecNumber>
    </recommendedName>
    <alternativeName>
        <fullName evidence="14">Penicillin-binding protein 2</fullName>
        <shortName evidence="14">PBP-2</shortName>
    </alternativeName>
</protein>
<evidence type="ECO:0000256" key="2">
    <source>
        <dbReference type="ARBA" id="ARBA00004236"/>
    </source>
</evidence>
<keyword evidence="4 14" id="KW-0997">Cell inner membrane</keyword>
<accession>A0ABV3TAD4</accession>
<comment type="pathway">
    <text evidence="14">Cell wall biogenesis; peptidoglycan biosynthesis.</text>
</comment>
<keyword evidence="6 14" id="KW-0645">Protease</keyword>
<dbReference type="RefSeq" id="WP_367957902.1">
    <property type="nucleotide sequence ID" value="NZ_JBAKFK010000001.1"/>
</dbReference>
<comment type="function">
    <text evidence="14">Catalyzes cross-linking of the peptidoglycan cell wall.</text>
</comment>
<dbReference type="InterPro" id="IPR001460">
    <property type="entry name" value="PCN-bd_Tpept"/>
</dbReference>
<feature type="domain" description="Penicillin-binding protein transpeptidase" evidence="15">
    <location>
        <begin position="266"/>
        <end position="597"/>
    </location>
</feature>
<evidence type="ECO:0000313" key="18">
    <source>
        <dbReference type="Proteomes" id="UP001556709"/>
    </source>
</evidence>
<proteinExistence type="inferred from homology"/>
<dbReference type="SUPFAM" id="SSF56601">
    <property type="entry name" value="beta-lactamase/transpeptidase-like"/>
    <property type="match status" value="1"/>
</dbReference>
<keyword evidence="8 14" id="KW-0378">Hydrolase</keyword>
<evidence type="ECO:0000256" key="3">
    <source>
        <dbReference type="ARBA" id="ARBA00022475"/>
    </source>
</evidence>
<dbReference type="Pfam" id="PF00905">
    <property type="entry name" value="Transpeptidase"/>
    <property type="match status" value="1"/>
</dbReference>
<dbReference type="SUPFAM" id="SSF56519">
    <property type="entry name" value="Penicillin binding protein dimerisation domain"/>
    <property type="match status" value="1"/>
</dbReference>
<evidence type="ECO:0000256" key="12">
    <source>
        <dbReference type="ARBA" id="ARBA00023136"/>
    </source>
</evidence>
<keyword evidence="12 14" id="KW-0472">Membrane</keyword>
<dbReference type="PANTHER" id="PTHR30627:SF2">
    <property type="entry name" value="PEPTIDOGLYCAN D,D-TRANSPEPTIDASE MRDA"/>
    <property type="match status" value="1"/>
</dbReference>
<keyword evidence="5 14" id="KW-0121">Carboxypeptidase</keyword>
<evidence type="ECO:0000256" key="11">
    <source>
        <dbReference type="ARBA" id="ARBA00022989"/>
    </source>
</evidence>
<keyword evidence="18" id="KW-1185">Reference proteome</keyword>
<reference evidence="17 18" key="1">
    <citation type="submission" date="2024-02" db="EMBL/GenBank/DDBJ databases">
        <title>New especies of Spiribacter isolated from saline water.</title>
        <authorList>
            <person name="Leon M.J."/>
            <person name="De La Haba R."/>
            <person name="Sanchez-Porro C."/>
            <person name="Ventosa A."/>
        </authorList>
    </citation>
    <scope>NUCLEOTIDE SEQUENCE [LARGE SCALE GENOMIC DNA]</scope>
    <source>
        <strain evidence="18">ag22IC6-390</strain>
    </source>
</reference>
<evidence type="ECO:0000256" key="13">
    <source>
        <dbReference type="ARBA" id="ARBA00023316"/>
    </source>
</evidence>
<feature type="domain" description="Penicillin-binding protein dimerisation" evidence="16">
    <location>
        <begin position="63"/>
        <end position="234"/>
    </location>
</feature>
<evidence type="ECO:0000256" key="14">
    <source>
        <dbReference type="HAMAP-Rule" id="MF_02081"/>
    </source>
</evidence>
<evidence type="ECO:0000256" key="8">
    <source>
        <dbReference type="ARBA" id="ARBA00022801"/>
    </source>
</evidence>
<keyword evidence="3 14" id="KW-1003">Cell membrane</keyword>
<dbReference type="PANTHER" id="PTHR30627">
    <property type="entry name" value="PEPTIDOGLYCAN D,D-TRANSPEPTIDASE"/>
    <property type="match status" value="1"/>
</dbReference>
<dbReference type="Proteomes" id="UP001556709">
    <property type="component" value="Unassembled WGS sequence"/>
</dbReference>
<keyword evidence="11 14" id="KW-1133">Transmembrane helix</keyword>
<dbReference type="EC" id="3.4.16.4" evidence="14"/>
<comment type="caution">
    <text evidence="17">The sequence shown here is derived from an EMBL/GenBank/DDBJ whole genome shotgun (WGS) entry which is preliminary data.</text>
</comment>
<comment type="caution">
    <text evidence="14">Lacks conserved residue(s) required for the propagation of feature annotation.</text>
</comment>
<dbReference type="NCBIfam" id="TIGR03423">
    <property type="entry name" value="pbp2_mrdA"/>
    <property type="match status" value="1"/>
</dbReference>